<organism evidence="6">
    <name type="scientific">Emiliania huxleyi</name>
    <name type="common">Coccolithophore</name>
    <name type="synonym">Pontosphaera huxleyi</name>
    <dbReference type="NCBI Taxonomy" id="2903"/>
    <lineage>
        <taxon>Eukaryota</taxon>
        <taxon>Haptista</taxon>
        <taxon>Haptophyta</taxon>
        <taxon>Prymnesiophyceae</taxon>
        <taxon>Isochrysidales</taxon>
        <taxon>Noelaerhabdaceae</taxon>
        <taxon>Emiliania</taxon>
    </lineage>
</organism>
<sequence length="112" mass="12807">MAVRFFWALLLLGLASASALLAPVSRAVAPPRTAAPLMKEAVTRIEIEVEQGEPLEKAIVRFKRATNQVGHLRILRNRKTFENNHDKKIRKKKEALMRAARARRSRRAQERL</sequence>
<proteinExistence type="inferred from homology"/>
<reference evidence="6" key="1">
    <citation type="submission" date="2021-01" db="EMBL/GenBank/DDBJ databases">
        <authorList>
            <person name="Corre E."/>
            <person name="Pelletier E."/>
            <person name="Niang G."/>
            <person name="Scheremetjew M."/>
            <person name="Finn R."/>
            <person name="Kale V."/>
            <person name="Holt S."/>
            <person name="Cochrane G."/>
            <person name="Meng A."/>
            <person name="Brown T."/>
            <person name="Cohen L."/>
        </authorList>
    </citation>
    <scope>NUCLEOTIDE SEQUENCE</scope>
    <source>
        <strain evidence="6">379</strain>
    </source>
</reference>
<evidence type="ECO:0000256" key="2">
    <source>
        <dbReference type="ARBA" id="ARBA00022980"/>
    </source>
</evidence>
<feature type="region of interest" description="Disordered" evidence="4">
    <location>
        <begin position="92"/>
        <end position="112"/>
    </location>
</feature>
<dbReference type="Pfam" id="PF01165">
    <property type="entry name" value="Ribosomal_S21"/>
    <property type="match status" value="1"/>
</dbReference>
<name>A0A7S3X114_EMIHU</name>
<evidence type="ECO:0000256" key="1">
    <source>
        <dbReference type="ARBA" id="ARBA00006640"/>
    </source>
</evidence>
<dbReference type="GO" id="GO:0006412">
    <property type="term" value="P:translation"/>
    <property type="evidence" value="ECO:0007669"/>
    <property type="project" value="InterPro"/>
</dbReference>
<dbReference type="GO" id="GO:1990904">
    <property type="term" value="C:ribonucleoprotein complex"/>
    <property type="evidence" value="ECO:0007669"/>
    <property type="project" value="UniProtKB-KW"/>
</dbReference>
<evidence type="ECO:0000256" key="5">
    <source>
        <dbReference type="SAM" id="SignalP"/>
    </source>
</evidence>
<keyword evidence="5" id="KW-0732">Signal</keyword>
<protein>
    <recommendedName>
        <fullName evidence="7">30S ribosomal protein S21</fullName>
    </recommendedName>
</protein>
<dbReference type="GO" id="GO:0003735">
    <property type="term" value="F:structural constituent of ribosome"/>
    <property type="evidence" value="ECO:0007669"/>
    <property type="project" value="InterPro"/>
</dbReference>
<dbReference type="GO" id="GO:0005840">
    <property type="term" value="C:ribosome"/>
    <property type="evidence" value="ECO:0007669"/>
    <property type="project" value="UniProtKB-KW"/>
</dbReference>
<evidence type="ECO:0000256" key="3">
    <source>
        <dbReference type="ARBA" id="ARBA00023274"/>
    </source>
</evidence>
<accession>A0A7S3X114</accession>
<dbReference type="InterPro" id="IPR038380">
    <property type="entry name" value="Ribosomal_bS21_sf"/>
</dbReference>
<comment type="similarity">
    <text evidence="1">Belongs to the bacterial ribosomal protein bS21 family.</text>
</comment>
<evidence type="ECO:0000256" key="4">
    <source>
        <dbReference type="SAM" id="MobiDB-lite"/>
    </source>
</evidence>
<evidence type="ECO:0000313" key="6">
    <source>
        <dbReference type="EMBL" id="CAE0586006.1"/>
    </source>
</evidence>
<dbReference type="NCBIfam" id="TIGR00030">
    <property type="entry name" value="S21p"/>
    <property type="match status" value="1"/>
</dbReference>
<gene>
    <name evidence="6" type="ORF">EHUX00137_LOCUS39449</name>
</gene>
<dbReference type="Gene3D" id="1.20.5.1150">
    <property type="entry name" value="Ribosomal protein S8"/>
    <property type="match status" value="1"/>
</dbReference>
<feature type="chain" id="PRO_5030890963" description="30S ribosomal protein S21" evidence="5">
    <location>
        <begin position="18"/>
        <end position="112"/>
    </location>
</feature>
<keyword evidence="3" id="KW-0687">Ribonucleoprotein</keyword>
<keyword evidence="2" id="KW-0689">Ribosomal protein</keyword>
<dbReference type="EMBL" id="HBIR01050515">
    <property type="protein sequence ID" value="CAE0586006.1"/>
    <property type="molecule type" value="Transcribed_RNA"/>
</dbReference>
<dbReference type="InterPro" id="IPR001911">
    <property type="entry name" value="Ribosomal_bS21"/>
</dbReference>
<dbReference type="AlphaFoldDB" id="A0A7S3X114"/>
<feature type="signal peptide" evidence="5">
    <location>
        <begin position="1"/>
        <end position="17"/>
    </location>
</feature>
<evidence type="ECO:0008006" key="7">
    <source>
        <dbReference type="Google" id="ProtNLM"/>
    </source>
</evidence>